<accession>A0ACC6QAR7</accession>
<gene>
    <name evidence="1" type="ORF">WKI58_03160</name>
</gene>
<organism evidence="1 2">
    <name type="scientific">Streptomyces pratisoli</name>
    <dbReference type="NCBI Taxonomy" id="3139917"/>
    <lineage>
        <taxon>Bacteria</taxon>
        <taxon>Bacillati</taxon>
        <taxon>Actinomycetota</taxon>
        <taxon>Actinomycetes</taxon>
        <taxon>Kitasatosporales</taxon>
        <taxon>Streptomycetaceae</taxon>
        <taxon>Streptomyces</taxon>
    </lineage>
</organism>
<protein>
    <submittedName>
        <fullName evidence="1">Amidohydrolase</fullName>
    </submittedName>
</protein>
<dbReference type="EMBL" id="JBBKAI010000002">
    <property type="protein sequence ID" value="MEJ8655538.1"/>
    <property type="molecule type" value="Genomic_DNA"/>
</dbReference>
<dbReference type="Proteomes" id="UP001375539">
    <property type="component" value="Unassembled WGS sequence"/>
</dbReference>
<evidence type="ECO:0000313" key="2">
    <source>
        <dbReference type="Proteomes" id="UP001375539"/>
    </source>
</evidence>
<sequence length="404" mass="41510">MTATDVPPGVLRSALEFYLDLHAHPELSGSEVRTAAALAERLRRDGCTVTGEVGGHGVVGVLSNGFGPTVMVRTELDALPVHERTGLAYASRTPGAMHACGHDLHTAAAAGALALLAGVRDTWSGTVLVVGQPAEEDLTGAAAMLADGLYERFGTPDAVLAQHCAPLPAGTVAHGHGPLMAGSVTLDVVIHGTGGHAGAPQSAVDPVVIAAAAVLRLQTVVSRETAPAEQVVLTVGSLHAGDRANVIPDEARMSLSVRAFTDAALGRVVAAVERVVRAECAASGCPRAPEFTVISRSTPLVQHAATAQLVRRAHEEAFGAHRVTGWPGSTATEDFGHFGVDGVPIAYWILGATGARQWRAAREGTAPLPANHSPEFAPDVRNALPAGITAMAAAALRVLHARPE</sequence>
<keyword evidence="2" id="KW-1185">Reference proteome</keyword>
<comment type="caution">
    <text evidence="1">The sequence shown here is derived from an EMBL/GenBank/DDBJ whole genome shotgun (WGS) entry which is preliminary data.</text>
</comment>
<proteinExistence type="predicted"/>
<evidence type="ECO:0000313" key="1">
    <source>
        <dbReference type="EMBL" id="MEJ8655538.1"/>
    </source>
</evidence>
<reference evidence="1" key="1">
    <citation type="submission" date="2024-03" db="EMBL/GenBank/DDBJ databases">
        <title>Novel Streptomyces species of biotechnological and ecological value are a feature of Machair soil.</title>
        <authorList>
            <person name="Prole J.R."/>
            <person name="Goodfellow M."/>
            <person name="Allenby N."/>
            <person name="Ward A.C."/>
        </authorList>
    </citation>
    <scope>NUCLEOTIDE SEQUENCE</scope>
    <source>
        <strain evidence="1">MS1.AVA.4</strain>
    </source>
</reference>
<name>A0ACC6QAR7_9ACTN</name>